<evidence type="ECO:0000313" key="3">
    <source>
        <dbReference type="Proteomes" id="UP000246121"/>
    </source>
</evidence>
<dbReference type="AlphaFoldDB" id="A0A2V2VHN1"/>
<dbReference type="VEuPathDB" id="TriTrypDB:TcCLB.509561.60"/>
<dbReference type="VEuPathDB" id="TriTrypDB:TCSYLVIO_009965"/>
<proteinExistence type="predicted"/>
<dbReference type="VEuPathDB" id="TriTrypDB:BCY84_05337"/>
<feature type="compositionally biased region" description="Basic residues" evidence="1">
    <location>
        <begin position="119"/>
        <end position="129"/>
    </location>
</feature>
<protein>
    <submittedName>
        <fullName evidence="2">Uncharacterized protein</fullName>
    </submittedName>
</protein>
<feature type="region of interest" description="Disordered" evidence="1">
    <location>
        <begin position="208"/>
        <end position="230"/>
    </location>
</feature>
<feature type="compositionally biased region" description="Acidic residues" evidence="1">
    <location>
        <begin position="323"/>
        <end position="339"/>
    </location>
</feature>
<name>A0A2V2VHN1_TRYCR</name>
<dbReference type="VEuPathDB" id="TriTrypDB:C3747_66g100"/>
<accession>A0A2V2VHN1</accession>
<dbReference type="VEuPathDB" id="TriTrypDB:TcBrA4_0019700"/>
<gene>
    <name evidence="2" type="ORF">C4B63_21g99</name>
</gene>
<dbReference type="VEuPathDB" id="TriTrypDB:TcCLB.503897.130"/>
<dbReference type="VEuPathDB" id="TriTrypDB:TCDM_03249"/>
<dbReference type="Proteomes" id="UP000246121">
    <property type="component" value="Unassembled WGS sequence"/>
</dbReference>
<dbReference type="VEuPathDB" id="TriTrypDB:TcG_02234"/>
<dbReference type="VEuPathDB" id="TriTrypDB:TcCL_NonESM02653"/>
<dbReference type="VEuPathDB" id="TriTrypDB:C4B63_21g99"/>
<comment type="caution">
    <text evidence="2">The sequence shown here is derived from an EMBL/GenBank/DDBJ whole genome shotgun (WGS) entry which is preliminary data.</text>
</comment>
<evidence type="ECO:0000256" key="1">
    <source>
        <dbReference type="SAM" id="MobiDB-lite"/>
    </source>
</evidence>
<dbReference type="VEuPathDB" id="TriTrypDB:TcYC6_0064090"/>
<organism evidence="2 3">
    <name type="scientific">Trypanosoma cruzi</name>
    <dbReference type="NCBI Taxonomy" id="5693"/>
    <lineage>
        <taxon>Eukaryota</taxon>
        <taxon>Discoba</taxon>
        <taxon>Euglenozoa</taxon>
        <taxon>Kinetoplastea</taxon>
        <taxon>Metakinetoplastina</taxon>
        <taxon>Trypanosomatida</taxon>
        <taxon>Trypanosomatidae</taxon>
        <taxon>Trypanosoma</taxon>
        <taxon>Schizotrypanum</taxon>
    </lineage>
</organism>
<reference evidence="2 3" key="1">
    <citation type="journal article" date="2018" name="Microb. Genom.">
        <title>Expanding an expanded genome: long-read sequencing of Trypanosoma cruzi.</title>
        <authorList>
            <person name="Berna L."/>
            <person name="Rodriguez M."/>
            <person name="Chiribao M.L."/>
            <person name="Parodi-Talice A."/>
            <person name="Pita S."/>
            <person name="Rijo G."/>
            <person name="Alvarez-Valin F."/>
            <person name="Robello C."/>
        </authorList>
    </citation>
    <scope>NUCLEOTIDE SEQUENCE [LARGE SCALE GENOMIC DNA]</scope>
    <source>
        <strain evidence="2 3">Dm28c</strain>
    </source>
</reference>
<feature type="region of interest" description="Disordered" evidence="1">
    <location>
        <begin position="117"/>
        <end position="160"/>
    </location>
</feature>
<evidence type="ECO:0000313" key="2">
    <source>
        <dbReference type="EMBL" id="PWU95654.1"/>
    </source>
</evidence>
<dbReference type="VEuPathDB" id="TriTrypDB:Tc_MARK_9761"/>
<dbReference type="VEuPathDB" id="TriTrypDB:ECC02_003097"/>
<dbReference type="EMBL" id="PRFA01000021">
    <property type="protein sequence ID" value="PWU95654.1"/>
    <property type="molecule type" value="Genomic_DNA"/>
</dbReference>
<feature type="region of interest" description="Disordered" evidence="1">
    <location>
        <begin position="294"/>
        <end position="360"/>
    </location>
</feature>
<sequence>MITEELFCAFVHQALSDPAAARADSHVNVNGGSHNDNTQQMQQHRQQQLPQRCYNPSTVSRAALTASSCSPLDHPDLLMAYYNASRNALLRYHCDMPFLQPRTTYTMHQRVSPAFVGHSRTRQPRHYARSHAPPASRRNSSSHVYGHHEDEAPSTSADATYRTERYTDLLGPTAMTNTVTEQPRGSWRAFAEDDDDIILEEGRPSWSPRQLRCRQTPGSSAGGPREGSGVSFDALNYGGFGEDDNDVEEEAEVRGRPTVRLDSRRIGRHEEVFLPRGSHSSNARARVHFHEQHSYHTEPFSRPSEGAYTWAQGRGGSTTTSNEEGEEENEACEWQDPVADDEHSDPHSPLLGTLRRKSDM</sequence>